<evidence type="ECO:0000256" key="2">
    <source>
        <dbReference type="SAM" id="Phobius"/>
    </source>
</evidence>
<keyword evidence="4" id="KW-1185">Reference proteome</keyword>
<feature type="transmembrane region" description="Helical" evidence="2">
    <location>
        <begin position="12"/>
        <end position="31"/>
    </location>
</feature>
<keyword evidence="2" id="KW-0472">Membrane</keyword>
<keyword evidence="2" id="KW-0812">Transmembrane</keyword>
<dbReference type="Pfam" id="PF05834">
    <property type="entry name" value="Lycopene_cycl"/>
    <property type="match status" value="1"/>
</dbReference>
<proteinExistence type="inferred from homology"/>
<sequence>MQQKSADPPHFNLSILGGGLAGGLIALAFAARRPDLRVAIFERGQHLGGNHVWSFFASDLPDGAEALLDPIIAARWDSGYDVRFPGAQRHLKTPYRSATGARLDEAVRAALPARHIFTGAEVEHAEATSLTLKDGRRFTAGAVIDARGSRGMPHMAGGWQKFVGQSLRLAVPHGLTRPVVMDAAVEQIDGYRFVYCLPFSATEVFVEDTYYSDGPALDLAALRARIVDYARSQGWQVDNVAYEETGVLPVIAEGDFEAFWREGGALPRAGTRAALCHPLTSYSIPDAVRFALYLSSLDNLSGSALLRTSHDRAAQHWRQGRFYRMLSRMLFGAAAGPERWRMLARFYTLPEALVERFYAGQSTPLDMARVLAGKPPVPVAAALASLTGRGRVLADLGAPDLGAADLGAVS</sequence>
<evidence type="ECO:0000313" key="3">
    <source>
        <dbReference type="EMBL" id="PNU02419.1"/>
    </source>
</evidence>
<dbReference type="GO" id="GO:0016117">
    <property type="term" value="P:carotenoid biosynthetic process"/>
    <property type="evidence" value="ECO:0007669"/>
    <property type="project" value="InterPro"/>
</dbReference>
<dbReference type="GO" id="GO:0016705">
    <property type="term" value="F:oxidoreductase activity, acting on paired donors, with incorporation or reduction of molecular oxygen"/>
    <property type="evidence" value="ECO:0007669"/>
    <property type="project" value="InterPro"/>
</dbReference>
<dbReference type="OrthoDB" id="5793379at2"/>
<comment type="similarity">
    <text evidence="1">Belongs to the lycopene cyclase family.</text>
</comment>
<evidence type="ECO:0000313" key="4">
    <source>
        <dbReference type="Proteomes" id="UP000236327"/>
    </source>
</evidence>
<protein>
    <submittedName>
        <fullName evidence="3">Lycopene cyclase</fullName>
    </submittedName>
</protein>
<dbReference type="InterPro" id="IPR008461">
    <property type="entry name" value="CrtY"/>
</dbReference>
<dbReference type="EMBL" id="LYMM01000073">
    <property type="protein sequence ID" value="PNU02419.1"/>
    <property type="molecule type" value="Genomic_DNA"/>
</dbReference>
<comment type="caution">
    <text evidence="3">The sequence shown here is derived from an EMBL/GenBank/DDBJ whole genome shotgun (WGS) entry which is preliminary data.</text>
</comment>
<dbReference type="NCBIfam" id="TIGR01789">
    <property type="entry name" value="lycopene_cycl"/>
    <property type="match status" value="1"/>
</dbReference>
<evidence type="ECO:0000256" key="1">
    <source>
        <dbReference type="ARBA" id="ARBA00006599"/>
    </source>
</evidence>
<dbReference type="NCBIfam" id="TIGR01790">
    <property type="entry name" value="carotene-cycl"/>
    <property type="match status" value="1"/>
</dbReference>
<accession>A0A2K2FUF1</accession>
<dbReference type="InterPro" id="IPR036188">
    <property type="entry name" value="FAD/NAD-bd_sf"/>
</dbReference>
<dbReference type="RefSeq" id="WP_103098585.1">
    <property type="nucleotide sequence ID" value="NZ_LYMM01000073.1"/>
</dbReference>
<dbReference type="GO" id="GO:0045436">
    <property type="term" value="F:lycopene beta cyclase activity"/>
    <property type="evidence" value="ECO:0007669"/>
    <property type="project" value="InterPro"/>
</dbReference>
<dbReference type="Proteomes" id="UP000236327">
    <property type="component" value="Unassembled WGS sequence"/>
</dbReference>
<keyword evidence="2" id="KW-1133">Transmembrane helix</keyword>
<dbReference type="InterPro" id="IPR010108">
    <property type="entry name" value="Lycopene_cyclase_b/e"/>
</dbReference>
<dbReference type="SUPFAM" id="SSF51905">
    <property type="entry name" value="FAD/NAD(P)-binding domain"/>
    <property type="match status" value="1"/>
</dbReference>
<gene>
    <name evidence="3" type="ORF">A8V01_08465</name>
</gene>
<dbReference type="AlphaFoldDB" id="A0A2K2FUF1"/>
<name>A0A2K2FUF1_9SPHN</name>
<dbReference type="Gene3D" id="3.50.50.60">
    <property type="entry name" value="FAD/NAD(P)-binding domain"/>
    <property type="match status" value="1"/>
</dbReference>
<organism evidence="3 4">
    <name type="scientific">Novosphingobium guangzhouense</name>
    <dbReference type="NCBI Taxonomy" id="1850347"/>
    <lineage>
        <taxon>Bacteria</taxon>
        <taxon>Pseudomonadati</taxon>
        <taxon>Pseudomonadota</taxon>
        <taxon>Alphaproteobacteria</taxon>
        <taxon>Sphingomonadales</taxon>
        <taxon>Sphingomonadaceae</taxon>
        <taxon>Novosphingobium</taxon>
    </lineage>
</organism>
<reference evidence="3 4" key="1">
    <citation type="submission" date="2016-05" db="EMBL/GenBank/DDBJ databases">
        <title>Complete genome sequence of Novosphingobium guangzhouense SA925(T).</title>
        <authorList>
            <person name="Sha S."/>
        </authorList>
    </citation>
    <scope>NUCLEOTIDE SEQUENCE [LARGE SCALE GENOMIC DNA]</scope>
    <source>
        <strain evidence="3 4">SA925</strain>
    </source>
</reference>